<dbReference type="EC" id="2.7.1.180" evidence="3 12"/>
<evidence type="ECO:0000256" key="8">
    <source>
        <dbReference type="ARBA" id="ARBA00022827"/>
    </source>
</evidence>
<dbReference type="InterPro" id="IPR024932">
    <property type="entry name" value="ApbE"/>
</dbReference>
<accession>A0ABT0KJ02</accession>
<organism evidence="14 15">
    <name type="scientific">Shewanella electrodiphila</name>
    <dbReference type="NCBI Taxonomy" id="934143"/>
    <lineage>
        <taxon>Bacteria</taxon>
        <taxon>Pseudomonadati</taxon>
        <taxon>Pseudomonadota</taxon>
        <taxon>Gammaproteobacteria</taxon>
        <taxon>Alteromonadales</taxon>
        <taxon>Shewanellaceae</taxon>
        <taxon>Shewanella</taxon>
    </lineage>
</organism>
<dbReference type="PANTHER" id="PTHR30040">
    <property type="entry name" value="THIAMINE BIOSYNTHESIS LIPOPROTEIN APBE"/>
    <property type="match status" value="1"/>
</dbReference>
<comment type="similarity">
    <text evidence="2 12">Belongs to the ApbE family.</text>
</comment>
<reference evidence="14 15" key="1">
    <citation type="submission" date="2022-01" db="EMBL/GenBank/DDBJ databases">
        <title>Whole genome-based taxonomy of the Shewanellaceae.</title>
        <authorList>
            <person name="Martin-Rodriguez A.J."/>
        </authorList>
    </citation>
    <scope>NUCLEOTIDE SEQUENCE [LARGE SCALE GENOMIC DNA]</scope>
    <source>
        <strain evidence="14 15">DSM 24955</strain>
    </source>
</reference>
<comment type="cofactor">
    <cofactor evidence="1">
        <name>Mg(2+)</name>
        <dbReference type="ChEBI" id="CHEBI:18420"/>
    </cofactor>
</comment>
<dbReference type="PANTHER" id="PTHR30040:SF2">
    <property type="entry name" value="FAD:PROTEIN FMN TRANSFERASE"/>
    <property type="match status" value="1"/>
</dbReference>
<evidence type="ECO:0000256" key="2">
    <source>
        <dbReference type="ARBA" id="ARBA00008282"/>
    </source>
</evidence>
<evidence type="ECO:0000256" key="3">
    <source>
        <dbReference type="ARBA" id="ARBA00011955"/>
    </source>
</evidence>
<dbReference type="GO" id="GO:0016740">
    <property type="term" value="F:transferase activity"/>
    <property type="evidence" value="ECO:0007669"/>
    <property type="project" value="UniProtKB-KW"/>
</dbReference>
<evidence type="ECO:0000256" key="10">
    <source>
        <dbReference type="ARBA" id="ARBA00031306"/>
    </source>
</evidence>
<keyword evidence="5 12" id="KW-0285">Flavoprotein</keyword>
<name>A0ABT0KJ02_9GAMM</name>
<feature type="chain" id="PRO_5045253064" description="FAD:protein FMN transferase" evidence="13">
    <location>
        <begin position="24"/>
        <end position="334"/>
    </location>
</feature>
<gene>
    <name evidence="14" type="ORF">L2737_00525</name>
</gene>
<evidence type="ECO:0000256" key="4">
    <source>
        <dbReference type="ARBA" id="ARBA00016337"/>
    </source>
</evidence>
<protein>
    <recommendedName>
        <fullName evidence="4 12">FAD:protein FMN transferase</fullName>
        <ecNumber evidence="3 12">2.7.1.180</ecNumber>
    </recommendedName>
    <alternativeName>
        <fullName evidence="10 12">Flavin transferase</fullName>
    </alternativeName>
</protein>
<dbReference type="EMBL" id="JAKIKU010000001">
    <property type="protein sequence ID" value="MCL1043816.1"/>
    <property type="molecule type" value="Genomic_DNA"/>
</dbReference>
<dbReference type="InterPro" id="IPR003374">
    <property type="entry name" value="ApbE-like_sf"/>
</dbReference>
<evidence type="ECO:0000256" key="12">
    <source>
        <dbReference type="PIRNR" id="PIRNR006268"/>
    </source>
</evidence>
<dbReference type="Pfam" id="PF02424">
    <property type="entry name" value="ApbE"/>
    <property type="match status" value="1"/>
</dbReference>
<evidence type="ECO:0000256" key="9">
    <source>
        <dbReference type="ARBA" id="ARBA00022842"/>
    </source>
</evidence>
<comment type="caution">
    <text evidence="14">The sequence shown here is derived from an EMBL/GenBank/DDBJ whole genome shotgun (WGS) entry which is preliminary data.</text>
</comment>
<keyword evidence="6 12" id="KW-0808">Transferase</keyword>
<keyword evidence="8 12" id="KW-0274">FAD</keyword>
<evidence type="ECO:0000256" key="5">
    <source>
        <dbReference type="ARBA" id="ARBA00022630"/>
    </source>
</evidence>
<feature type="signal peptide" evidence="13">
    <location>
        <begin position="1"/>
        <end position="23"/>
    </location>
</feature>
<evidence type="ECO:0000256" key="6">
    <source>
        <dbReference type="ARBA" id="ARBA00022679"/>
    </source>
</evidence>
<dbReference type="RefSeq" id="WP_248954416.1">
    <property type="nucleotide sequence ID" value="NZ_JAKIKU010000001.1"/>
</dbReference>
<dbReference type="PIRSF" id="PIRSF006268">
    <property type="entry name" value="ApbE"/>
    <property type="match status" value="1"/>
</dbReference>
<keyword evidence="7 12" id="KW-0479">Metal-binding</keyword>
<evidence type="ECO:0000313" key="14">
    <source>
        <dbReference type="EMBL" id="MCL1043816.1"/>
    </source>
</evidence>
<evidence type="ECO:0000256" key="7">
    <source>
        <dbReference type="ARBA" id="ARBA00022723"/>
    </source>
</evidence>
<comment type="catalytic activity">
    <reaction evidence="11 12">
        <text>L-threonyl-[protein] + FAD = FMN-L-threonyl-[protein] + AMP + H(+)</text>
        <dbReference type="Rhea" id="RHEA:36847"/>
        <dbReference type="Rhea" id="RHEA-COMP:11060"/>
        <dbReference type="Rhea" id="RHEA-COMP:11061"/>
        <dbReference type="ChEBI" id="CHEBI:15378"/>
        <dbReference type="ChEBI" id="CHEBI:30013"/>
        <dbReference type="ChEBI" id="CHEBI:57692"/>
        <dbReference type="ChEBI" id="CHEBI:74257"/>
        <dbReference type="ChEBI" id="CHEBI:456215"/>
        <dbReference type="EC" id="2.7.1.180"/>
    </reaction>
</comment>
<evidence type="ECO:0000256" key="1">
    <source>
        <dbReference type="ARBA" id="ARBA00001946"/>
    </source>
</evidence>
<dbReference type="SUPFAM" id="SSF143631">
    <property type="entry name" value="ApbE-like"/>
    <property type="match status" value="1"/>
</dbReference>
<evidence type="ECO:0000313" key="15">
    <source>
        <dbReference type="Proteomes" id="UP001202134"/>
    </source>
</evidence>
<evidence type="ECO:0000256" key="13">
    <source>
        <dbReference type="SAM" id="SignalP"/>
    </source>
</evidence>
<keyword evidence="13" id="KW-0732">Signal</keyword>
<sequence>MFKPFSLISLCFVGLILSTQATAQWHQKSFEVMGTQAHVEFWLSEANKNTGLTQQQTADNLIIAVEQEMHRIDRLMSPYKADSELSKINQLAGKEAVVINQELFDLLLDSHKIAELTNGTFDITYASIGYQYDYRQGQKPAKPEINQALEAIDYRAVTLDKSQSSVRFKNQDVRIDLGGIAKGHAVKQCLAILQAAGIKHALVSAGGDTGLLGDRRGRPWFVGIKHPRAAEKTAVQLPLANESISTSGDYERYFIENGVRYHHIINPKTGDSARKVVSVSIIGKNSTYVDALSTAVFVKGLQQGMTLINQLPEYEAIIIDNQQTLHVSEGLQQD</sequence>
<keyword evidence="9 12" id="KW-0460">Magnesium</keyword>
<evidence type="ECO:0000256" key="11">
    <source>
        <dbReference type="ARBA" id="ARBA00048540"/>
    </source>
</evidence>
<dbReference type="Proteomes" id="UP001202134">
    <property type="component" value="Unassembled WGS sequence"/>
</dbReference>
<dbReference type="Gene3D" id="3.10.520.10">
    <property type="entry name" value="ApbE-like domains"/>
    <property type="match status" value="1"/>
</dbReference>
<keyword evidence="15" id="KW-1185">Reference proteome</keyword>
<proteinExistence type="inferred from homology"/>